<dbReference type="Gene3D" id="3.40.50.720">
    <property type="entry name" value="NAD(P)-binding Rossmann-like Domain"/>
    <property type="match status" value="1"/>
</dbReference>
<evidence type="ECO:0000259" key="6">
    <source>
        <dbReference type="PROSITE" id="PS50075"/>
    </source>
</evidence>
<protein>
    <submittedName>
        <fullName evidence="8">SDR family NAD(P)-dependent oxidoreductase</fullName>
    </submittedName>
</protein>
<dbReference type="InterPro" id="IPR014030">
    <property type="entry name" value="Ketoacyl_synth_N"/>
</dbReference>
<evidence type="ECO:0000256" key="4">
    <source>
        <dbReference type="ARBA" id="ARBA00023315"/>
    </source>
</evidence>
<dbReference type="InterPro" id="IPR016039">
    <property type="entry name" value="Thiolase-like"/>
</dbReference>
<dbReference type="Gene3D" id="1.10.1200.10">
    <property type="entry name" value="ACP-like"/>
    <property type="match status" value="1"/>
</dbReference>
<dbReference type="RefSeq" id="WP_378313957.1">
    <property type="nucleotide sequence ID" value="NZ_JBHUKS010000039.1"/>
</dbReference>
<dbReference type="Gene3D" id="3.10.129.110">
    <property type="entry name" value="Polyketide synthase dehydratase"/>
    <property type="match status" value="1"/>
</dbReference>
<evidence type="ECO:0000256" key="2">
    <source>
        <dbReference type="ARBA" id="ARBA00022553"/>
    </source>
</evidence>
<keyword evidence="9" id="KW-1185">Reference proteome</keyword>
<comment type="caution">
    <text evidence="8">The sequence shown here is derived from an EMBL/GenBank/DDBJ whole genome shotgun (WGS) entry which is preliminary data.</text>
</comment>
<accession>A0ABW5HML9</accession>
<dbReference type="Pfam" id="PF14765">
    <property type="entry name" value="PS-DH"/>
    <property type="match status" value="1"/>
</dbReference>
<evidence type="ECO:0000256" key="5">
    <source>
        <dbReference type="SAM" id="MobiDB-lite"/>
    </source>
</evidence>
<dbReference type="Pfam" id="PF00109">
    <property type="entry name" value="ketoacyl-synt"/>
    <property type="match status" value="1"/>
</dbReference>
<name>A0ABW5HML9_9PSEU</name>
<keyword evidence="3" id="KW-0808">Transferase</keyword>
<dbReference type="Pfam" id="PF08659">
    <property type="entry name" value="KR"/>
    <property type="match status" value="1"/>
</dbReference>
<dbReference type="InterPro" id="IPR029069">
    <property type="entry name" value="HotDog_dom_sf"/>
</dbReference>
<dbReference type="Gene3D" id="3.40.366.10">
    <property type="entry name" value="Malonyl-Coenzyme A Acyl Carrier Protein, domain 2"/>
    <property type="match status" value="1"/>
</dbReference>
<dbReference type="SUPFAM" id="SSF53901">
    <property type="entry name" value="Thiolase-like"/>
    <property type="match status" value="1"/>
</dbReference>
<gene>
    <name evidence="8" type="ORF">ACFSVL_44690</name>
</gene>
<dbReference type="InterPro" id="IPR020841">
    <property type="entry name" value="PKS_Beta-ketoAc_synthase_dom"/>
</dbReference>
<dbReference type="InterPro" id="IPR050091">
    <property type="entry name" value="PKS_NRPS_Biosynth_Enz"/>
</dbReference>
<dbReference type="SMART" id="SM00827">
    <property type="entry name" value="PKS_AT"/>
    <property type="match status" value="1"/>
</dbReference>
<dbReference type="Pfam" id="PF00698">
    <property type="entry name" value="Acyl_transf_1"/>
    <property type="match status" value="1"/>
</dbReference>
<dbReference type="SUPFAM" id="SSF54637">
    <property type="entry name" value="Thioesterase/thiol ester dehydrase-isomerase"/>
    <property type="match status" value="1"/>
</dbReference>
<feature type="domain" description="Carrier" evidence="6">
    <location>
        <begin position="922"/>
        <end position="998"/>
    </location>
</feature>
<dbReference type="SUPFAM" id="SSF47336">
    <property type="entry name" value="ACP-like"/>
    <property type="match status" value="1"/>
</dbReference>
<evidence type="ECO:0000256" key="3">
    <source>
        <dbReference type="ARBA" id="ARBA00022679"/>
    </source>
</evidence>
<dbReference type="InterPro" id="IPR009081">
    <property type="entry name" value="PP-bd_ACP"/>
</dbReference>
<dbReference type="InterPro" id="IPR014043">
    <property type="entry name" value="Acyl_transferase_dom"/>
</dbReference>
<dbReference type="PANTHER" id="PTHR43775:SF51">
    <property type="entry name" value="INACTIVE PHENOLPHTHIOCEROL SYNTHESIS POLYKETIDE SYNTHASE TYPE I PKS1-RELATED"/>
    <property type="match status" value="1"/>
</dbReference>
<dbReference type="InterPro" id="IPR032821">
    <property type="entry name" value="PKS_assoc"/>
</dbReference>
<dbReference type="Proteomes" id="UP001597483">
    <property type="component" value="Unassembled WGS sequence"/>
</dbReference>
<dbReference type="EMBL" id="JBHUKS010000039">
    <property type="protein sequence ID" value="MFD2474573.1"/>
    <property type="molecule type" value="Genomic_DNA"/>
</dbReference>
<keyword evidence="4" id="KW-0012">Acyltransferase</keyword>
<reference evidence="9" key="1">
    <citation type="journal article" date="2019" name="Int. J. Syst. Evol. Microbiol.">
        <title>The Global Catalogue of Microorganisms (GCM) 10K type strain sequencing project: providing services to taxonomists for standard genome sequencing and annotation.</title>
        <authorList>
            <consortium name="The Broad Institute Genomics Platform"/>
            <consortium name="The Broad Institute Genome Sequencing Center for Infectious Disease"/>
            <person name="Wu L."/>
            <person name="Ma J."/>
        </authorList>
    </citation>
    <scope>NUCLEOTIDE SEQUENCE [LARGE SCALE GENOMIC DNA]</scope>
    <source>
        <strain evidence="9">CGMCC 4.7641</strain>
    </source>
</reference>
<dbReference type="SMART" id="SM00822">
    <property type="entry name" value="PKS_KR"/>
    <property type="match status" value="1"/>
</dbReference>
<dbReference type="SUPFAM" id="SSF52151">
    <property type="entry name" value="FabD/lysophospholipase-like"/>
    <property type="match status" value="1"/>
</dbReference>
<dbReference type="Pfam" id="PF00550">
    <property type="entry name" value="PP-binding"/>
    <property type="match status" value="1"/>
</dbReference>
<dbReference type="SMART" id="SM00825">
    <property type="entry name" value="PKS_KS"/>
    <property type="match status" value="1"/>
</dbReference>
<dbReference type="InterPro" id="IPR042104">
    <property type="entry name" value="PKS_dehydratase_sf"/>
</dbReference>
<evidence type="ECO:0000313" key="8">
    <source>
        <dbReference type="EMBL" id="MFD2474573.1"/>
    </source>
</evidence>
<dbReference type="InterPro" id="IPR049551">
    <property type="entry name" value="PKS_DH_C"/>
</dbReference>
<dbReference type="PANTHER" id="PTHR43775">
    <property type="entry name" value="FATTY ACID SYNTHASE"/>
    <property type="match status" value="1"/>
</dbReference>
<dbReference type="PROSITE" id="PS52004">
    <property type="entry name" value="KS3_2"/>
    <property type="match status" value="1"/>
</dbReference>
<proteinExistence type="predicted"/>
<dbReference type="InterPro" id="IPR049552">
    <property type="entry name" value="PKS_DH_N"/>
</dbReference>
<dbReference type="InterPro" id="IPR016036">
    <property type="entry name" value="Malonyl_transacylase_ACP-bd"/>
</dbReference>
<dbReference type="InterPro" id="IPR057326">
    <property type="entry name" value="KR_dom"/>
</dbReference>
<organism evidence="8 9">
    <name type="scientific">Amycolatopsis silviterrae</name>
    <dbReference type="NCBI Taxonomy" id="1656914"/>
    <lineage>
        <taxon>Bacteria</taxon>
        <taxon>Bacillati</taxon>
        <taxon>Actinomycetota</taxon>
        <taxon>Actinomycetes</taxon>
        <taxon>Pseudonocardiales</taxon>
        <taxon>Pseudonocardiaceae</taxon>
        <taxon>Amycolatopsis</taxon>
    </lineage>
</organism>
<dbReference type="Pfam" id="PF16197">
    <property type="entry name" value="KAsynt_C_assoc"/>
    <property type="match status" value="1"/>
</dbReference>
<dbReference type="Gene3D" id="3.40.47.10">
    <property type="match status" value="1"/>
</dbReference>
<dbReference type="Pfam" id="PF21089">
    <property type="entry name" value="PKS_DH_N"/>
    <property type="match status" value="1"/>
</dbReference>
<dbReference type="InterPro" id="IPR014031">
    <property type="entry name" value="Ketoacyl_synth_C"/>
</dbReference>
<dbReference type="SUPFAM" id="SSF55048">
    <property type="entry name" value="Probable ACP-binding domain of malonyl-CoA ACP transacylase"/>
    <property type="match status" value="1"/>
</dbReference>
<dbReference type="SUPFAM" id="SSF51735">
    <property type="entry name" value="NAD(P)-binding Rossmann-fold domains"/>
    <property type="match status" value="1"/>
</dbReference>
<sequence length="1754" mass="182610">MTGDRIAVVGLACRYPDATSPEQLWQNVLGRRRAFRRLPEVRLGAGYRGGPRDVDLATVSHAAVLRDWEFDRQRFAIPGPLYRAADQTHWLALETAAAALADAGCPLGEGLDRDTAGVIFGNSLAGEFTRAGTLRLRWPFLADAAATSLRAAGIGDDAAADVLHRLEELVKQPFPVPGDETLAGALANTIAGRVCNQFDFHGTGYTVDGACSSSLLAVMTACRALAERECDFMLAGGVDMSLDPFELVGFSRLDALAKDEMRVYDADPTGFLPGEGCGVVALMRAEDAERAGRRSYAQIVGWGSSSDGAGGLSRPERRGQVLALTRAYRKAGIEPRRAGLIEGHGTGTAVGDHVELRTLKEVLGAGAPAALGTVKANIGHTKAAAGVAGLIKAVLAVAHRVLPPTTGCVRPNELLRGARLRVLEEPEPWTDPLPTAGVSSMGFGGINAHVVLEGTRAEAPPVLSAGVRRWSARIGAAEIVYLGAGDSAGLAQRLDALAGTAVQLSAAEVGDLAATAWRTSGGGEGVRAALVARTPDELASAARAAARAAADWDGGLRFAEHEGYALGSGPAPRVGLLFPGQAAPVRPDRARWAERVTFPPLPSAFTASTDTAVAQPVIVWQSLAALAWLRELGTVVDAACGHSLGELTALHWAGACSAAEVLQLAAARGRIMAEHGIGETTMAGLAVTADDARPLLSGTDAVIAGYNAPEQIVVSGPREGVRAVLDRAAAAGVRAAELAVSHGFHSPAMRAAEGPLRAALGDLGQPARPVVSTVTGKEISATTSGIRELLVDQLTRPVLFSDAVAELARRCELMVEAGPGTMLTGLAAANGIRAVSMDCGGDERRHAFATAVLAAAGAADLDPWFAGRAFRTLPLDARPSFVANPCEIRNGWTSAAELPAGPRDQTGSSAAPARTEPGRGETDPLTALTGYLAAALELPPTAITPDATLLGDLHLNSLQVVQLVSSVADALDRQPPDTPLSLADATVGDAARVLAGLSEAGSRTGTVASIRPWVRSFEPRWVPFEAGEPSPVRWEVRAGAGHWLHESADEGEPSGIAVALRTGAGPGTVAALLSEIDARRPRHLFVVHTGHPAAAGLARSVSAEADSCSVTVVEMPDENQRVDPAALAGHSGYLELRCEPDGSLRRAVMVPSAHSTGAPLPLAKDDVCLVTGGVRGISAYVAAALARRTGCVLVLAGRTPARDPAVAEALAALPVAAHYVCADVADTAGLVAVASGFGPVRALIHGAGVNEPRLLGDVSGASLAETLRPKVSGLRALLDQLPGLRLVLGFGSIIGRQGLAGQAEYCVANDWLRVELERWAAEHPSCRTHVLEWSLWAKLGMGARMDVLDTLRRRGVEPIEPELGVRALFDMLADPGAPCTVLLASRFPASPTLSVGEPATMARFAERIPAHVPGVEAVLEADLALGSDPYLDEHRIDGIPVLPAVVGMEAMAQAASFAGGPALPLSLRDVEFRAPVAGERTIRVSALSEEDRVDVVLSDDAERFTAKVRAAGPRPPDQLAAPIADGRENPWYGSLFFHEGRFRRMSDYVELSAFRVRALINPGKPGPWFSPFHSGSLVLGDPAAHDATIHALLACVPHRRALPVGVARFSVWAEPSGPLVVHARETGHTADDYEFDAVLTRPDGTAVAGWQGLRLRATGELSWPDGLPARLVGPWLSRRLIETGLADDLEIVTTGTGRNLVAEVSSGTVTVSAGTAADGELAVDDSGGHPVITATTRVLGTAEPLKLTIAAGGR</sequence>
<feature type="domain" description="Ketosynthase family 3 (KS3)" evidence="7">
    <location>
        <begin position="3"/>
        <end position="454"/>
    </location>
</feature>
<dbReference type="InterPro" id="IPR013968">
    <property type="entry name" value="PKS_KR"/>
</dbReference>
<dbReference type="InterPro" id="IPR016035">
    <property type="entry name" value="Acyl_Trfase/lysoPLipase"/>
</dbReference>
<dbReference type="InterPro" id="IPR001227">
    <property type="entry name" value="Ac_transferase_dom_sf"/>
</dbReference>
<keyword evidence="2" id="KW-0597">Phosphoprotein</keyword>
<evidence type="ECO:0000259" key="7">
    <source>
        <dbReference type="PROSITE" id="PS52004"/>
    </source>
</evidence>
<evidence type="ECO:0000313" key="9">
    <source>
        <dbReference type="Proteomes" id="UP001597483"/>
    </source>
</evidence>
<keyword evidence="1" id="KW-0596">Phosphopantetheine</keyword>
<dbReference type="InterPro" id="IPR036736">
    <property type="entry name" value="ACP-like_sf"/>
</dbReference>
<dbReference type="Pfam" id="PF02801">
    <property type="entry name" value="Ketoacyl-synt_C"/>
    <property type="match status" value="1"/>
</dbReference>
<dbReference type="PROSITE" id="PS50075">
    <property type="entry name" value="CARRIER"/>
    <property type="match status" value="1"/>
</dbReference>
<dbReference type="CDD" id="cd00833">
    <property type="entry name" value="PKS"/>
    <property type="match status" value="1"/>
</dbReference>
<feature type="region of interest" description="Disordered" evidence="5">
    <location>
        <begin position="895"/>
        <end position="923"/>
    </location>
</feature>
<dbReference type="InterPro" id="IPR036291">
    <property type="entry name" value="NAD(P)-bd_dom_sf"/>
</dbReference>
<evidence type="ECO:0000256" key="1">
    <source>
        <dbReference type="ARBA" id="ARBA00022450"/>
    </source>
</evidence>